<dbReference type="PROSITE" id="PS51186">
    <property type="entry name" value="GNAT"/>
    <property type="match status" value="1"/>
</dbReference>
<dbReference type="GO" id="GO:0016747">
    <property type="term" value="F:acyltransferase activity, transferring groups other than amino-acyl groups"/>
    <property type="evidence" value="ECO:0007669"/>
    <property type="project" value="InterPro"/>
</dbReference>
<accession>A0A0H4T727</accession>
<dbReference type="InterPro" id="IPR000182">
    <property type="entry name" value="GNAT_dom"/>
</dbReference>
<dbReference type="CDD" id="cd04301">
    <property type="entry name" value="NAT_SF"/>
    <property type="match status" value="1"/>
</dbReference>
<evidence type="ECO:0000256" key="1">
    <source>
        <dbReference type="ARBA" id="ARBA00022679"/>
    </source>
</evidence>
<evidence type="ECO:0000313" key="4">
    <source>
        <dbReference type="EMBL" id="AKQ02242.1"/>
    </source>
</evidence>
<sequence>MNIRLATKFDNESLKKIKSFLDNKTIEERLKKQEDRKAEFLILEDEGEPISYVLLKWEGKKTHPEYLDMEDLYTKEELRGKGYATSLIKECEKRAKERGYNKIGLAVNPDKNLNARELYEKLGYKHDGGKPYVDAVYNGVEDWVIDLEKDLY</sequence>
<feature type="domain" description="N-acetyltransferase" evidence="3">
    <location>
        <begin position="1"/>
        <end position="152"/>
    </location>
</feature>
<keyword evidence="1 4" id="KW-0808">Transferase</keyword>
<dbReference type="Pfam" id="PF00583">
    <property type="entry name" value="Acetyltransf_1"/>
    <property type="match status" value="1"/>
</dbReference>
<dbReference type="AlphaFoldDB" id="A0A0H4T727"/>
<keyword evidence="2" id="KW-0012">Acyltransferase</keyword>
<evidence type="ECO:0000256" key="2">
    <source>
        <dbReference type="ARBA" id="ARBA00023315"/>
    </source>
</evidence>
<name>A0A0H4T727_9BACT</name>
<proteinExistence type="predicted"/>
<dbReference type="InterPro" id="IPR050680">
    <property type="entry name" value="YpeA/RimI_acetyltransf"/>
</dbReference>
<dbReference type="EMBL" id="KT006999">
    <property type="protein sequence ID" value="AKQ02242.1"/>
    <property type="molecule type" value="Genomic_DNA"/>
</dbReference>
<protein>
    <submittedName>
        <fullName evidence="4">N-acetyltransferase GCN5</fullName>
    </submittedName>
</protein>
<dbReference type="SUPFAM" id="SSF55729">
    <property type="entry name" value="Acyl-CoA N-acyltransferases (Nat)"/>
    <property type="match status" value="1"/>
</dbReference>
<evidence type="ECO:0000259" key="3">
    <source>
        <dbReference type="PROSITE" id="PS51186"/>
    </source>
</evidence>
<organism evidence="4">
    <name type="scientific">uncultured Microgenomates bacterium Rifle_16ft_4_minimus_37633</name>
    <dbReference type="NCBI Taxonomy" id="1665114"/>
    <lineage>
        <taxon>Bacteria</taxon>
        <taxon>Candidatus Microgenomatota</taxon>
        <taxon>environmental samples</taxon>
    </lineage>
</organism>
<dbReference type="Gene3D" id="3.40.630.30">
    <property type="match status" value="1"/>
</dbReference>
<reference evidence="4" key="1">
    <citation type="journal article" date="2015" name="ISME J.">
        <title>Aquifer environment selects for microbial species cohorts in sediment and groundwater.</title>
        <authorList>
            <person name="Hug L.A."/>
            <person name="Thomas B.C."/>
            <person name="Brown C.T."/>
            <person name="Frischkorn K.R."/>
            <person name="Williams K.H."/>
            <person name="Tringe S.G."/>
            <person name="Banfield J.F."/>
        </authorList>
    </citation>
    <scope>NUCLEOTIDE SEQUENCE</scope>
</reference>
<dbReference type="PANTHER" id="PTHR43420">
    <property type="entry name" value="ACETYLTRANSFERASE"/>
    <property type="match status" value="1"/>
</dbReference>
<dbReference type="InterPro" id="IPR016181">
    <property type="entry name" value="Acyl_CoA_acyltransferase"/>
</dbReference>